<reference evidence="3" key="1">
    <citation type="journal article" date="2015" name="Nature">
        <title>Complex archaea that bridge the gap between prokaryotes and eukaryotes.</title>
        <authorList>
            <person name="Spang A."/>
            <person name="Saw J.H."/>
            <person name="Jorgensen S.L."/>
            <person name="Zaremba-Niedzwiedzka K."/>
            <person name="Martijn J."/>
            <person name="Lind A.E."/>
            <person name="van Eijk R."/>
            <person name="Schleper C."/>
            <person name="Guy L."/>
            <person name="Ettema T.J."/>
        </authorList>
    </citation>
    <scope>NUCLEOTIDE SEQUENCE</scope>
</reference>
<name>A0A0F9TWY3_9ZZZZ</name>
<organism evidence="3">
    <name type="scientific">marine sediment metagenome</name>
    <dbReference type="NCBI Taxonomy" id="412755"/>
    <lineage>
        <taxon>unclassified sequences</taxon>
        <taxon>metagenomes</taxon>
        <taxon>ecological metagenomes</taxon>
    </lineage>
</organism>
<evidence type="ECO:0000256" key="2">
    <source>
        <dbReference type="SAM" id="MobiDB-lite"/>
    </source>
</evidence>
<feature type="coiled-coil region" evidence="1">
    <location>
        <begin position="191"/>
        <end position="218"/>
    </location>
</feature>
<comment type="caution">
    <text evidence="3">The sequence shown here is derived from an EMBL/GenBank/DDBJ whole genome shotgun (WGS) entry which is preliminary data.</text>
</comment>
<evidence type="ECO:0000313" key="3">
    <source>
        <dbReference type="EMBL" id="KKN85545.1"/>
    </source>
</evidence>
<gene>
    <name evidence="3" type="ORF">LCGC14_0278680</name>
</gene>
<dbReference type="EMBL" id="LAZR01000158">
    <property type="protein sequence ID" value="KKN85545.1"/>
    <property type="molecule type" value="Genomic_DNA"/>
</dbReference>
<evidence type="ECO:0000256" key="1">
    <source>
        <dbReference type="SAM" id="Coils"/>
    </source>
</evidence>
<proteinExistence type="predicted"/>
<accession>A0A0F9TWY3</accession>
<feature type="region of interest" description="Disordered" evidence="2">
    <location>
        <begin position="266"/>
        <end position="287"/>
    </location>
</feature>
<protein>
    <submittedName>
        <fullName evidence="3">Uncharacterized protein</fullName>
    </submittedName>
</protein>
<sequence length="287" mass="32706">MIRDPAIHIRKSDLLRICKEEGVTFPEDFVSALLAKASKVKLTKRVMITAKAATASKIARTAVTSDNVVAQFNGIYMGTLHSHDRRTTSVHKGTRQYLVLKEVASAAHNFAQDYKMKYLTTAFKLYIEYAIAIIGLSKITLQRIKGVDYRIRDRHESVETLKWVDKKQVEAAHEAWDLSLKNFYSLCLDVNQDQLADIARASQEAKEAKASIQDWMDAQFDKWSYKDDMPEFSQLNGDNAKLAHTKYMATQGKKYINDAEKEHFKNVKDGKKIQAKGEKRQRGQDKG</sequence>
<dbReference type="AlphaFoldDB" id="A0A0F9TWY3"/>
<keyword evidence="1" id="KW-0175">Coiled coil</keyword>